<dbReference type="AlphaFoldDB" id="T0GKV3"/>
<gene>
    <name evidence="1" type="ORF">LEP1GSC050_4153</name>
</gene>
<organism evidence="1 2">
    <name type="scientific">Leptospira broomii serovar Hurstbridge str. 5399</name>
    <dbReference type="NCBI Taxonomy" id="1049789"/>
    <lineage>
        <taxon>Bacteria</taxon>
        <taxon>Pseudomonadati</taxon>
        <taxon>Spirochaetota</taxon>
        <taxon>Spirochaetia</taxon>
        <taxon>Leptospirales</taxon>
        <taxon>Leptospiraceae</taxon>
        <taxon>Leptospira</taxon>
    </lineage>
</organism>
<protein>
    <submittedName>
        <fullName evidence="1">Uncharacterized protein</fullName>
    </submittedName>
</protein>
<keyword evidence="2" id="KW-1185">Reference proteome</keyword>
<name>T0GKV3_9LEPT</name>
<dbReference type="Proteomes" id="UP000015454">
    <property type="component" value="Unassembled WGS sequence"/>
</dbReference>
<evidence type="ECO:0000313" key="2">
    <source>
        <dbReference type="Proteomes" id="UP000015454"/>
    </source>
</evidence>
<comment type="caution">
    <text evidence="1">The sequence shown here is derived from an EMBL/GenBank/DDBJ whole genome shotgun (WGS) entry which is preliminary data.</text>
</comment>
<reference evidence="1" key="1">
    <citation type="submission" date="2013-05" db="EMBL/GenBank/DDBJ databases">
        <authorList>
            <person name="Harkins D.M."/>
            <person name="Durkin A.S."/>
            <person name="Brinkac L.M."/>
            <person name="Haft D.H."/>
            <person name="Selengut J.D."/>
            <person name="Sanka R."/>
            <person name="DePew J."/>
            <person name="Purushe J."/>
            <person name="Hartskeerl R.A."/>
            <person name="Ahmed A."/>
            <person name="van der Linden H."/>
            <person name="Goris M.G.A."/>
            <person name="Vinetz J.M."/>
            <person name="Sutton G.G."/>
            <person name="Nierman W.C."/>
            <person name="Fouts D.E."/>
        </authorList>
    </citation>
    <scope>NUCLEOTIDE SEQUENCE [LARGE SCALE GENOMIC DNA]</scope>
    <source>
        <strain evidence="1">5399</strain>
    </source>
</reference>
<evidence type="ECO:0000313" key="1">
    <source>
        <dbReference type="EMBL" id="EQA46008.1"/>
    </source>
</evidence>
<accession>T0GKV3</accession>
<dbReference type="EMBL" id="AHMO02000008">
    <property type="protein sequence ID" value="EQA46008.1"/>
    <property type="molecule type" value="Genomic_DNA"/>
</dbReference>
<sequence length="59" mass="6761">MARFGFTQVGIKNHEEKLVSLEKILKKQDTNEEKSAQIGFYNNIQDPSIILRRVIGVSQ</sequence>
<proteinExistence type="predicted"/>